<evidence type="ECO:0000313" key="5">
    <source>
        <dbReference type="EMBL" id="ORY61153.1"/>
    </source>
</evidence>
<organism evidence="5 6">
    <name type="scientific">Leucosporidium creatinivorum</name>
    <dbReference type="NCBI Taxonomy" id="106004"/>
    <lineage>
        <taxon>Eukaryota</taxon>
        <taxon>Fungi</taxon>
        <taxon>Dikarya</taxon>
        <taxon>Basidiomycota</taxon>
        <taxon>Pucciniomycotina</taxon>
        <taxon>Microbotryomycetes</taxon>
        <taxon>Leucosporidiales</taxon>
        <taxon>Leucosporidium</taxon>
    </lineage>
</organism>
<comment type="similarity">
    <text evidence="1">Belongs to the PIGL family.</text>
</comment>
<dbReference type="EC" id="3.5.1.89" evidence="2"/>
<gene>
    <name evidence="5" type="ORF">BCR35DRAFT_196404</name>
</gene>
<dbReference type="Gene3D" id="3.40.50.10320">
    <property type="entry name" value="LmbE-like"/>
    <property type="match status" value="1"/>
</dbReference>
<dbReference type="InterPro" id="IPR024078">
    <property type="entry name" value="LmbE-like_dom_sf"/>
</dbReference>
<evidence type="ECO:0000256" key="2">
    <source>
        <dbReference type="ARBA" id="ARBA00012176"/>
    </source>
</evidence>
<feature type="domain" description="DUF7402" evidence="4">
    <location>
        <begin position="1236"/>
        <end position="1372"/>
    </location>
</feature>
<evidence type="ECO:0000259" key="4">
    <source>
        <dbReference type="Pfam" id="PF24135"/>
    </source>
</evidence>
<dbReference type="InterPro" id="IPR003737">
    <property type="entry name" value="GlcNAc_PI_deacetylase-related"/>
</dbReference>
<dbReference type="Gene3D" id="2.60.120.260">
    <property type="entry name" value="Galactose-binding domain-like"/>
    <property type="match status" value="4"/>
</dbReference>
<feature type="chain" id="PRO_5012711423" description="N-acetylglucosaminylphosphatidylinositol deacetylase" evidence="3">
    <location>
        <begin position="31"/>
        <end position="1390"/>
    </location>
</feature>
<feature type="domain" description="DUF7402" evidence="4">
    <location>
        <begin position="319"/>
        <end position="452"/>
    </location>
</feature>
<dbReference type="PANTHER" id="PTHR12993:SF23">
    <property type="entry name" value="N-ACETYLGLUCOSAMINYLPHOSPHATIDYLINOSITOL DEACETYLASE"/>
    <property type="match status" value="1"/>
</dbReference>
<dbReference type="PANTHER" id="PTHR12993">
    <property type="entry name" value="N-ACETYLGLUCOSAMINYL-PHOSPHATIDYLINOSITOL DE-N-ACETYLASE-RELATED"/>
    <property type="match status" value="1"/>
</dbReference>
<dbReference type="InParanoid" id="A0A1Y2DPC8"/>
<dbReference type="Pfam" id="PF02585">
    <property type="entry name" value="PIG-L"/>
    <property type="match status" value="1"/>
</dbReference>
<evidence type="ECO:0000256" key="3">
    <source>
        <dbReference type="SAM" id="SignalP"/>
    </source>
</evidence>
<protein>
    <recommendedName>
        <fullName evidence="2">N-acetylglucosaminylphosphatidylinositol deacetylase</fullName>
        <ecNumber evidence="2">3.5.1.89</ecNumber>
    </recommendedName>
</protein>
<reference evidence="5 6" key="1">
    <citation type="submission" date="2016-07" db="EMBL/GenBank/DDBJ databases">
        <title>Pervasive Adenine N6-methylation of Active Genes in Fungi.</title>
        <authorList>
            <consortium name="DOE Joint Genome Institute"/>
            <person name="Mondo S.J."/>
            <person name="Dannebaum R.O."/>
            <person name="Kuo R.C."/>
            <person name="Labutti K."/>
            <person name="Haridas S."/>
            <person name="Kuo A."/>
            <person name="Salamov A."/>
            <person name="Ahrendt S.R."/>
            <person name="Lipzen A."/>
            <person name="Sullivan W."/>
            <person name="Andreopoulos W.B."/>
            <person name="Clum A."/>
            <person name="Lindquist E."/>
            <person name="Daum C."/>
            <person name="Ramamoorthy G.K."/>
            <person name="Gryganskyi A."/>
            <person name="Culley D."/>
            <person name="Magnuson J.K."/>
            <person name="James T.Y."/>
            <person name="O'Malley M.A."/>
            <person name="Stajich J.E."/>
            <person name="Spatafora J.W."/>
            <person name="Visel A."/>
            <person name="Grigoriev I.V."/>
        </authorList>
    </citation>
    <scope>NUCLEOTIDE SEQUENCE [LARGE SCALE GENOMIC DNA]</scope>
    <source>
        <strain evidence="5 6">62-1032</strain>
    </source>
</reference>
<keyword evidence="3" id="KW-0732">Signal</keyword>
<name>A0A1Y2DPC8_9BASI</name>
<dbReference type="Proteomes" id="UP000193467">
    <property type="component" value="Unassembled WGS sequence"/>
</dbReference>
<keyword evidence="6" id="KW-1185">Reference proteome</keyword>
<dbReference type="GO" id="GO:0005783">
    <property type="term" value="C:endoplasmic reticulum"/>
    <property type="evidence" value="ECO:0007669"/>
    <property type="project" value="TreeGrafter"/>
</dbReference>
<dbReference type="OrthoDB" id="2526946at2759"/>
<dbReference type="STRING" id="106004.A0A1Y2DPC8"/>
<dbReference type="SUPFAM" id="SSF49785">
    <property type="entry name" value="Galactose-binding domain-like"/>
    <property type="match status" value="4"/>
</dbReference>
<dbReference type="GO" id="GO:0000225">
    <property type="term" value="F:N-acetylglucosaminylphosphatidylinositol deacetylase activity"/>
    <property type="evidence" value="ECO:0007669"/>
    <property type="project" value="UniProtKB-EC"/>
</dbReference>
<dbReference type="InterPro" id="IPR008979">
    <property type="entry name" value="Galactose-bd-like_sf"/>
</dbReference>
<dbReference type="EMBL" id="MCGR01000072">
    <property type="protein sequence ID" value="ORY61153.1"/>
    <property type="molecule type" value="Genomic_DNA"/>
</dbReference>
<feature type="signal peptide" evidence="3">
    <location>
        <begin position="1"/>
        <end position="30"/>
    </location>
</feature>
<feature type="domain" description="DUF7402" evidence="4">
    <location>
        <begin position="484"/>
        <end position="620"/>
    </location>
</feature>
<evidence type="ECO:0000313" key="6">
    <source>
        <dbReference type="Proteomes" id="UP000193467"/>
    </source>
</evidence>
<feature type="domain" description="DUF7402" evidence="4">
    <location>
        <begin position="660"/>
        <end position="797"/>
    </location>
</feature>
<dbReference type="PROSITE" id="PS51257">
    <property type="entry name" value="PROKAR_LIPOPROTEIN"/>
    <property type="match status" value="1"/>
</dbReference>
<accession>A0A1Y2DPC8</accession>
<dbReference type="Pfam" id="PF24135">
    <property type="entry name" value="DUF7402"/>
    <property type="match status" value="4"/>
</dbReference>
<dbReference type="InterPro" id="IPR055826">
    <property type="entry name" value="DUF7402"/>
</dbReference>
<sequence>MVSSSRSPASGFSLATLLVAFACQLSLVSAAVFTCTGGTVYVVAHADDDLLFQSPDLLTDMQTSTCVTTVFLSAGESGTTGDTYYRARESGNEAATAQMAGVDDSYSEFSAIFGGQPTVVRTLVGAPQVQKLYFRLPDGAVDGTGFAVNNYQTLRALYFGSISTITNNPGTSTYTLATLKQAIAEILTARQPDNVRTLDYLSDYDGGDHSDHLTTARLVKSLVGTYAPNAGVAGYMGYPVQNFAPTMDTGSSSFLGKTAAFFSYTPFDSGECQSYEECMNNGRGEAWWLTRQYVVTPELAEASYIGSAQTPVTLPNSTNIARIATCSASSQSSVQPATAAIDGVIGGYPGNYAVEWSSYAETVGATYTLTWTDPYTVTDIALYDRPNQYDWIKGGKLTFADGSSVTFGALANDGSATLVSLLSPVITNSIQLTVTAASASSANVGLSEFQVYGAICSGCAFNSTTAASTLTSAGLVSGNGAFSDLALQATATASSYSTGQGPEKVNNGLIGGYTDDDPSNYMNEWASNGELVGAWINLTWPAYYMVDSLIFYDRPNDGDWVTGGHVDFDDGSSVNVPALNDDGSATIVNLTTPVNISSLLFTVTSVGPWSNSIGLSELSVSYSQAQTPVNFTAPLYVATNTTITTSNSTTAIPTIDTTSDLALNATATASSSSSGQGPEKAIDGNINGYKENGSGDYTTEWASNGEKAGAWLNLTWPAPIAVTQVVLYDRPNLSDRVLGGTLTWSDGTSRTFGALNADGSATTINLSKQVNTTSLLVTITSVSLTTNSVGLAEVTVFGPGNLVNNVTSTFTNSTSTANATLSSAISNATATASLNATATAFLNITASLNATATSLFNATASATGLSKSTLSLNSTITATSKISSATSKVSSSSTNESSVKQSSTSTSKISSSTSILANATRSANATLPVATGLNGTATLSANVTLPTLSVNISSKASSTLSANVTLPTLSSTNLTGIPASGSGYSTILGGNTTSSGASSSATPSVNATSSAVSSSVNATSSAIPTASVNGTSSSLASSAAKSASASASSVSSVVSSIASVNASSASSASSSASKASSSSISASLSAASSASSAASSAASSNASAASASAASVSSASVASASSASVAAASQASVSAAGASSAAKASASSVSAAAQASASSASAAAIASASSASAAAVASASSASVAAASSASAAKAASTSSMVVTTRSSTSTSASSTVASATSTGLPTAAAQATGVNIALFGTATASSFRTSSPPKGVNDGEVDGLSILGLGDASQEWSTGNKNLPAWVQLNFTSNYLAKTIYLFAPVNTLNTITGGTLSFSDGTSIDVTSVSSSGTAVSLGTAGKTFSSVRFTITKMGMLASAAGLSEIKIFNAPTKVCGLLQPNCLVSL</sequence>
<proteinExistence type="inferred from homology"/>
<dbReference type="SUPFAM" id="SSF102588">
    <property type="entry name" value="LmbE-like"/>
    <property type="match status" value="1"/>
</dbReference>
<evidence type="ECO:0000256" key="1">
    <source>
        <dbReference type="ARBA" id="ARBA00006066"/>
    </source>
</evidence>
<comment type="caution">
    <text evidence="5">The sequence shown here is derived from an EMBL/GenBank/DDBJ whole genome shotgun (WGS) entry which is preliminary data.</text>
</comment>